<dbReference type="InterPro" id="IPR036259">
    <property type="entry name" value="MFS_trans_sf"/>
</dbReference>
<dbReference type="Pfam" id="PF07690">
    <property type="entry name" value="MFS_1"/>
    <property type="match status" value="1"/>
</dbReference>
<reference evidence="7" key="2">
    <citation type="journal article" date="2014" name="PLoS Genet.">
        <title>Signature gene expression reveals novel clues to the molecular mechanisms of dimorphic transition in Penicillium marneffei.</title>
        <authorList>
            <person name="Yang E."/>
            <person name="Wang G."/>
            <person name="Cai J."/>
            <person name="Woo P.C."/>
            <person name="Lau S.K."/>
            <person name="Yuen K.-Y."/>
            <person name="Chow W.-N."/>
            <person name="Lin X."/>
        </authorList>
    </citation>
    <scope>NUCLEOTIDE SEQUENCE</scope>
    <source>
        <strain evidence="7">PM1</strain>
    </source>
</reference>
<feature type="transmembrane region" description="Helical" evidence="5">
    <location>
        <begin position="255"/>
        <end position="281"/>
    </location>
</feature>
<dbReference type="PROSITE" id="PS50850">
    <property type="entry name" value="MFS"/>
    <property type="match status" value="1"/>
</dbReference>
<dbReference type="GO" id="GO:0022857">
    <property type="term" value="F:transmembrane transporter activity"/>
    <property type="evidence" value="ECO:0007669"/>
    <property type="project" value="InterPro"/>
</dbReference>
<evidence type="ECO:0000256" key="2">
    <source>
        <dbReference type="ARBA" id="ARBA00022692"/>
    </source>
</evidence>
<protein>
    <submittedName>
        <fullName evidence="7">Putative transporter</fullName>
    </submittedName>
</protein>
<reference key="1">
    <citation type="journal article" date="2014" name="PLoS Genet.">
        <title>Signature Gene Expression Reveals Novel Clues to the Molecular Mechanisms of Dimorphic Transition in Penicillium marneffei.</title>
        <authorList>
            <person name="Yang E."/>
            <person name="Wang G."/>
            <person name="Cai J."/>
            <person name="Woo P.C."/>
            <person name="Lau S.K."/>
            <person name="Yuen K.-Y."/>
            <person name="Chow W.-N."/>
            <person name="Lin X."/>
        </authorList>
    </citation>
    <scope>NUCLEOTIDE SEQUENCE [LARGE SCALE GENOMIC DNA]</scope>
    <source>
        <strain>PM1</strain>
    </source>
</reference>
<keyword evidence="4 5" id="KW-0472">Membrane</keyword>
<comment type="subcellular location">
    <subcellularLocation>
        <location evidence="1">Membrane</location>
        <topology evidence="1">Multi-pass membrane protein</topology>
    </subcellularLocation>
</comment>
<feature type="transmembrane region" description="Helical" evidence="5">
    <location>
        <begin position="301"/>
        <end position="321"/>
    </location>
</feature>
<comment type="caution">
    <text evidence="7">The sequence shown here is derived from an EMBL/GenBank/DDBJ whole genome shotgun (WGS) entry which is preliminary data.</text>
</comment>
<keyword evidence="3 5" id="KW-1133">Transmembrane helix</keyword>
<feature type="transmembrane region" description="Helical" evidence="5">
    <location>
        <begin position="99"/>
        <end position="124"/>
    </location>
</feature>
<evidence type="ECO:0000256" key="1">
    <source>
        <dbReference type="ARBA" id="ARBA00004141"/>
    </source>
</evidence>
<feature type="transmembrane region" description="Helical" evidence="5">
    <location>
        <begin position="333"/>
        <end position="352"/>
    </location>
</feature>
<evidence type="ECO:0000256" key="3">
    <source>
        <dbReference type="ARBA" id="ARBA00022989"/>
    </source>
</evidence>
<dbReference type="PANTHER" id="PTHR23502">
    <property type="entry name" value="MAJOR FACILITATOR SUPERFAMILY"/>
    <property type="match status" value="1"/>
</dbReference>
<keyword evidence="2 5" id="KW-0812">Transmembrane</keyword>
<evidence type="ECO:0000259" key="6">
    <source>
        <dbReference type="PROSITE" id="PS50850"/>
    </source>
</evidence>
<feature type="domain" description="Major facilitator superfamily (MFS) profile" evidence="6">
    <location>
        <begin position="32"/>
        <end position="450"/>
    </location>
</feature>
<feature type="transmembrane region" description="Helical" evidence="5">
    <location>
        <begin position="36"/>
        <end position="57"/>
    </location>
</feature>
<feature type="transmembrane region" description="Helical" evidence="5">
    <location>
        <begin position="364"/>
        <end position="385"/>
    </location>
</feature>
<evidence type="ECO:0000256" key="4">
    <source>
        <dbReference type="ARBA" id="ARBA00023136"/>
    </source>
</evidence>
<accession>A0A093URM3</accession>
<dbReference type="InterPro" id="IPR011701">
    <property type="entry name" value="MFS"/>
</dbReference>
<feature type="transmembrane region" description="Helical" evidence="5">
    <location>
        <begin position="130"/>
        <end position="148"/>
    </location>
</feature>
<dbReference type="PANTHER" id="PTHR23502:SF156">
    <property type="entry name" value="TRANSPORTER, PUTATIVE (AFU_ORTHOLOGUE AFUA_5G00420)-RELATED"/>
    <property type="match status" value="1"/>
</dbReference>
<dbReference type="Gene3D" id="1.20.1250.20">
    <property type="entry name" value="MFS general substrate transporter like domains"/>
    <property type="match status" value="1"/>
</dbReference>
<evidence type="ECO:0000256" key="5">
    <source>
        <dbReference type="SAM" id="Phobius"/>
    </source>
</evidence>
<dbReference type="EMBL" id="JPOX01000043">
    <property type="protein sequence ID" value="KFX42540.1"/>
    <property type="molecule type" value="Genomic_DNA"/>
</dbReference>
<proteinExistence type="predicted"/>
<feature type="transmembrane region" description="Helical" evidence="5">
    <location>
        <begin position="426"/>
        <end position="446"/>
    </location>
</feature>
<gene>
    <name evidence="7" type="ORF">GQ26_0430290</name>
</gene>
<dbReference type="GO" id="GO:0005886">
    <property type="term" value="C:plasma membrane"/>
    <property type="evidence" value="ECO:0007669"/>
    <property type="project" value="TreeGrafter"/>
</dbReference>
<name>A0A093URM3_TALMA</name>
<organism evidence="7">
    <name type="scientific">Talaromyces marneffei PM1</name>
    <dbReference type="NCBI Taxonomy" id="1077442"/>
    <lineage>
        <taxon>Eukaryota</taxon>
        <taxon>Fungi</taxon>
        <taxon>Dikarya</taxon>
        <taxon>Ascomycota</taxon>
        <taxon>Pezizomycotina</taxon>
        <taxon>Eurotiomycetes</taxon>
        <taxon>Eurotiomycetidae</taxon>
        <taxon>Eurotiales</taxon>
        <taxon>Trichocomaceae</taxon>
        <taxon>Talaromyces</taxon>
        <taxon>Talaromyces sect. Talaromyces</taxon>
    </lineage>
</organism>
<dbReference type="AlphaFoldDB" id="A0A093URM3"/>
<evidence type="ECO:0000313" key="7">
    <source>
        <dbReference type="EMBL" id="KFX42540.1"/>
    </source>
</evidence>
<feature type="transmembrane region" description="Helical" evidence="5">
    <location>
        <begin position="155"/>
        <end position="181"/>
    </location>
</feature>
<feature type="transmembrane region" description="Helical" evidence="5">
    <location>
        <begin position="187"/>
        <end position="207"/>
    </location>
</feature>
<dbReference type="InterPro" id="IPR020846">
    <property type="entry name" value="MFS_dom"/>
</dbReference>
<feature type="transmembrane region" description="Helical" evidence="5">
    <location>
        <begin position="392"/>
        <end position="414"/>
    </location>
</feature>
<dbReference type="HOGENOM" id="CLU_008455_11_4_1"/>
<dbReference type="SUPFAM" id="SSF103473">
    <property type="entry name" value="MFS general substrate transporter"/>
    <property type="match status" value="1"/>
</dbReference>
<sequence length="479" mass="53275">MQNNPAYLIRNWNGPADEGNPQNWSLRRKLFITGTYSMMGLCFAISGSIFTAISATLEQDYRISYTVSTLSVALFNLGSSVGSLLWGPLSERYGRRSPLLLAFLGYILFHVPTATASKFSMIVASRFFEGLFGIAPVIITGGALYDVWPRQSRGVAILASLACNFIGLTTGPILGACIISSSLEWRWVEWITMLMALMVFPVAVLFMPETYDLVIFQNRARDLRFLQRNWTYHAELDEERIGWKEICNRHLLRPLVMLITEAPLFLISLYLMFVYGLLFLFCESYPIVFMETRGWSQPVAALPFLIVAFGVGLAGVILLAWDAYYPCNGSQRLVQMISGGATLTTGLFWFAATSDSKFNWLPQACAGVFIGCGIFMIFLAGLSYVLDHYSRYANSAVAATNVTRNLAAAIASMVGKSVYQGLGVNWASAAFGFISMALIVIPILLLRRERKKELVVTGSEDIFTRRITHHLRISRTSAS</sequence>
<feature type="transmembrane region" description="Helical" evidence="5">
    <location>
        <begin position="63"/>
        <end position="87"/>
    </location>
</feature>